<name>A0A328IKE9_9MOLU</name>
<dbReference type="Pfam" id="PF00189">
    <property type="entry name" value="Ribosomal_S3_C"/>
    <property type="match status" value="1"/>
</dbReference>
<reference evidence="11 12" key="1">
    <citation type="submission" date="2014-04" db="EMBL/GenBank/DDBJ databases">
        <title>Genome study of Napier grass stunt phytoplasma.</title>
        <authorList>
            <person name="Kawicha P."/>
            <person name="Dickinson M."/>
            <person name="Hodgetts J."/>
        </authorList>
    </citation>
    <scope>NUCLEOTIDE SEQUENCE [LARGE SCALE GENOMIC DNA]</scope>
    <source>
        <strain evidence="11 12">NGS-S10</strain>
    </source>
</reference>
<dbReference type="InterPro" id="IPR015946">
    <property type="entry name" value="KH_dom-like_a/b"/>
</dbReference>
<evidence type="ECO:0000259" key="10">
    <source>
        <dbReference type="PROSITE" id="PS50823"/>
    </source>
</evidence>
<comment type="subunit">
    <text evidence="8">Part of the 30S ribosomal subunit. Forms a tight complex with proteins S10 and S14.</text>
</comment>
<dbReference type="Gene3D" id="3.30.1140.32">
    <property type="entry name" value="Ribosomal protein S3, C-terminal domain"/>
    <property type="match status" value="1"/>
</dbReference>
<dbReference type="FunFam" id="3.30.300.20:FF:000001">
    <property type="entry name" value="30S ribosomal protein S3"/>
    <property type="match status" value="1"/>
</dbReference>
<evidence type="ECO:0000256" key="7">
    <source>
        <dbReference type="ARBA" id="ARBA00035257"/>
    </source>
</evidence>
<dbReference type="AlphaFoldDB" id="A0A328IKE9"/>
<dbReference type="InterPro" id="IPR018280">
    <property type="entry name" value="Ribosomal_uS3_CS"/>
</dbReference>
<dbReference type="PANTHER" id="PTHR11760:SF19">
    <property type="entry name" value="SMALL RIBOSOMAL SUBUNIT PROTEIN US3C"/>
    <property type="match status" value="1"/>
</dbReference>
<proteinExistence type="inferred from homology"/>
<dbReference type="GO" id="GO:0022627">
    <property type="term" value="C:cytosolic small ribosomal subunit"/>
    <property type="evidence" value="ECO:0007669"/>
    <property type="project" value="TreeGrafter"/>
</dbReference>
<dbReference type="SUPFAM" id="SSF54821">
    <property type="entry name" value="Ribosomal protein S3 C-terminal domain"/>
    <property type="match status" value="1"/>
</dbReference>
<evidence type="ECO:0000256" key="9">
    <source>
        <dbReference type="RuleBase" id="RU003624"/>
    </source>
</evidence>
<evidence type="ECO:0000256" key="1">
    <source>
        <dbReference type="ARBA" id="ARBA00010761"/>
    </source>
</evidence>
<organism evidence="11 12">
    <name type="scientific">Candidatus Phytoplasma oryzae</name>
    <dbReference type="NCBI Taxonomy" id="203274"/>
    <lineage>
        <taxon>Bacteria</taxon>
        <taxon>Bacillati</taxon>
        <taxon>Mycoplasmatota</taxon>
        <taxon>Mollicutes</taxon>
        <taxon>Acholeplasmatales</taxon>
        <taxon>Acholeplasmataceae</taxon>
        <taxon>Candidatus Phytoplasma</taxon>
        <taxon>16SrXI (Rice yellow dwarf group)</taxon>
    </lineage>
</organism>
<keyword evidence="5 8" id="KW-0687">Ribonucleoprotein</keyword>
<evidence type="ECO:0000256" key="5">
    <source>
        <dbReference type="ARBA" id="ARBA00023274"/>
    </source>
</evidence>
<comment type="caution">
    <text evidence="11">The sequence shown here is derived from an EMBL/GenBank/DDBJ whole genome shotgun (WGS) entry which is preliminary data.</text>
</comment>
<protein>
    <recommendedName>
        <fullName evidence="7 8">Small ribosomal subunit protein uS3</fullName>
    </recommendedName>
</protein>
<evidence type="ECO:0000313" key="12">
    <source>
        <dbReference type="Proteomes" id="UP000249343"/>
    </source>
</evidence>
<dbReference type="EMBL" id="JHUK01000003">
    <property type="protein sequence ID" value="RAM57780.1"/>
    <property type="molecule type" value="Genomic_DNA"/>
</dbReference>
<sequence length="235" mass="27008">MGQKSNPNGLRLGIIKNWESQWYADDKKVPFLIYEDFRIRNLIKKFYSKGTIAKVEIKRLKKADNEQIEINLYTSRIGIVQGSDNKTKQNLINKIEELIKKKIEINVFEVKICEKNASLAVQNMAMQIENRSFFKMVQKIAAQKALKKGAKGVKITISGRLGGAEIARRETISLGLVPLNTLRADIDYAFDEAHTIYGVIGIQMWIFHDEILPNKKRNKINNQKDNNIDMNKKNL</sequence>
<dbReference type="InterPro" id="IPR057258">
    <property type="entry name" value="Ribosomal_uS3"/>
</dbReference>
<dbReference type="Proteomes" id="UP000249343">
    <property type="component" value="Unassembled WGS sequence"/>
</dbReference>
<dbReference type="InterPro" id="IPR009019">
    <property type="entry name" value="KH_sf_prok-type"/>
</dbReference>
<evidence type="ECO:0000256" key="2">
    <source>
        <dbReference type="ARBA" id="ARBA00022730"/>
    </source>
</evidence>
<keyword evidence="4 8" id="KW-0689">Ribosomal protein</keyword>
<dbReference type="GO" id="GO:0006412">
    <property type="term" value="P:translation"/>
    <property type="evidence" value="ECO:0007669"/>
    <property type="project" value="UniProtKB-UniRule"/>
</dbReference>
<dbReference type="NCBIfam" id="TIGR01009">
    <property type="entry name" value="rpsC_bact"/>
    <property type="match status" value="1"/>
</dbReference>
<dbReference type="GO" id="GO:0003735">
    <property type="term" value="F:structural constituent of ribosome"/>
    <property type="evidence" value="ECO:0007669"/>
    <property type="project" value="InterPro"/>
</dbReference>
<keyword evidence="2 8" id="KW-0699">rRNA-binding</keyword>
<dbReference type="InterPro" id="IPR004044">
    <property type="entry name" value="KH_dom_type_2"/>
</dbReference>
<comment type="function">
    <text evidence="6 8">Binds the lower part of the 30S subunit head. Binds mRNA in the 70S ribosome, positioning it for translation.</text>
</comment>
<gene>
    <name evidence="8" type="primary">rpsC</name>
    <name evidence="11" type="ORF">DH96_01620</name>
</gene>
<dbReference type="InterPro" id="IPR001351">
    <property type="entry name" value="Ribosomal_uS3_C"/>
</dbReference>
<dbReference type="InterPro" id="IPR036419">
    <property type="entry name" value="Ribosomal_S3_C_sf"/>
</dbReference>
<dbReference type="PANTHER" id="PTHR11760">
    <property type="entry name" value="30S/40S RIBOSOMAL PROTEIN S3"/>
    <property type="match status" value="1"/>
</dbReference>
<dbReference type="GO" id="GO:0003729">
    <property type="term" value="F:mRNA binding"/>
    <property type="evidence" value="ECO:0007669"/>
    <property type="project" value="UniProtKB-UniRule"/>
</dbReference>
<evidence type="ECO:0000256" key="3">
    <source>
        <dbReference type="ARBA" id="ARBA00022884"/>
    </source>
</evidence>
<dbReference type="RefSeq" id="WP_111961311.1">
    <property type="nucleotide sequence ID" value="NZ_JHUK01000003.1"/>
</dbReference>
<dbReference type="CDD" id="cd02412">
    <property type="entry name" value="KH-II_30S_S3"/>
    <property type="match status" value="1"/>
</dbReference>
<feature type="domain" description="KH type-2" evidence="10">
    <location>
        <begin position="39"/>
        <end position="111"/>
    </location>
</feature>
<dbReference type="Gene3D" id="3.30.300.20">
    <property type="match status" value="1"/>
</dbReference>
<accession>A0A328IKE9</accession>
<evidence type="ECO:0000313" key="11">
    <source>
        <dbReference type="EMBL" id="RAM57780.1"/>
    </source>
</evidence>
<evidence type="ECO:0000256" key="6">
    <source>
        <dbReference type="ARBA" id="ARBA00024998"/>
    </source>
</evidence>
<dbReference type="HAMAP" id="MF_01309_B">
    <property type="entry name" value="Ribosomal_uS3_B"/>
    <property type="match status" value="1"/>
</dbReference>
<dbReference type="PROSITE" id="PS00548">
    <property type="entry name" value="RIBOSOMAL_S3"/>
    <property type="match status" value="1"/>
</dbReference>
<evidence type="ECO:0000256" key="8">
    <source>
        <dbReference type="HAMAP-Rule" id="MF_01309"/>
    </source>
</evidence>
<dbReference type="SUPFAM" id="SSF54814">
    <property type="entry name" value="Prokaryotic type KH domain (KH-domain type II)"/>
    <property type="match status" value="1"/>
</dbReference>
<dbReference type="InterPro" id="IPR005704">
    <property type="entry name" value="Ribosomal_uS3_bac-typ"/>
</dbReference>
<evidence type="ECO:0000256" key="4">
    <source>
        <dbReference type="ARBA" id="ARBA00022980"/>
    </source>
</evidence>
<keyword evidence="3 8" id="KW-0694">RNA-binding</keyword>
<dbReference type="GO" id="GO:0019843">
    <property type="term" value="F:rRNA binding"/>
    <property type="evidence" value="ECO:0007669"/>
    <property type="project" value="UniProtKB-UniRule"/>
</dbReference>
<comment type="similarity">
    <text evidence="1 8 9">Belongs to the universal ribosomal protein uS3 family.</text>
</comment>
<dbReference type="PROSITE" id="PS50823">
    <property type="entry name" value="KH_TYPE_2"/>
    <property type="match status" value="1"/>
</dbReference>
<keyword evidence="12" id="KW-1185">Reference proteome</keyword>